<name>A0ACC2QZC4_9NEOP</name>
<evidence type="ECO:0000313" key="1">
    <source>
        <dbReference type="EMBL" id="KAJ8729408.1"/>
    </source>
</evidence>
<comment type="caution">
    <text evidence="1">The sequence shown here is derived from an EMBL/GenBank/DDBJ whole genome shotgun (WGS) entry which is preliminary data.</text>
</comment>
<proteinExistence type="predicted"/>
<dbReference type="Proteomes" id="UP001231649">
    <property type="component" value="Chromosome 10"/>
</dbReference>
<dbReference type="EMBL" id="CM056786">
    <property type="protein sequence ID" value="KAJ8729408.1"/>
    <property type="molecule type" value="Genomic_DNA"/>
</dbReference>
<evidence type="ECO:0000313" key="2">
    <source>
        <dbReference type="Proteomes" id="UP001231649"/>
    </source>
</evidence>
<organism evidence="1 2">
    <name type="scientific">Mythimna loreyi</name>
    <dbReference type="NCBI Taxonomy" id="667449"/>
    <lineage>
        <taxon>Eukaryota</taxon>
        <taxon>Metazoa</taxon>
        <taxon>Ecdysozoa</taxon>
        <taxon>Arthropoda</taxon>
        <taxon>Hexapoda</taxon>
        <taxon>Insecta</taxon>
        <taxon>Pterygota</taxon>
        <taxon>Neoptera</taxon>
        <taxon>Endopterygota</taxon>
        <taxon>Lepidoptera</taxon>
        <taxon>Glossata</taxon>
        <taxon>Ditrysia</taxon>
        <taxon>Noctuoidea</taxon>
        <taxon>Noctuidae</taxon>
        <taxon>Noctuinae</taxon>
        <taxon>Hadenini</taxon>
        <taxon>Mythimna</taxon>
    </lineage>
</organism>
<sequence length="203" mass="21490">MHVQITFALVLVASISSLQGDGINETARKHYGLSFHSKCIDYVKSFTCMTTCKSIGFRVFRLDFRCKCSCHEIKTTTILPFFKWRTNGTTKTLPSTQSPGLYHIAGTISPPTPETTTVPTTTPAAVVTCEPSKNNDLGNTTAIDDGPNSNNSETTTSISGTESGDGTNKPDDDAGKASDAPGGGDDAPTEPSPEEPAPEEPGD</sequence>
<protein>
    <submittedName>
        <fullName evidence="1">Uncharacterized protein</fullName>
    </submittedName>
</protein>
<reference evidence="1" key="1">
    <citation type="submission" date="2023-03" db="EMBL/GenBank/DDBJ databases">
        <title>Chromosome-level genomes of two armyworms, Mythimna separata and Mythimna loreyi, provide insights into the biosynthesis and reception of sex pheromones.</title>
        <authorList>
            <person name="Zhao H."/>
        </authorList>
    </citation>
    <scope>NUCLEOTIDE SEQUENCE</scope>
    <source>
        <strain evidence="1">BeijingLab</strain>
    </source>
</reference>
<gene>
    <name evidence="1" type="ORF">PYW08_000989</name>
</gene>
<keyword evidence="2" id="KW-1185">Reference proteome</keyword>
<accession>A0ACC2QZC4</accession>